<dbReference type="Proteomes" id="UP000028045">
    <property type="component" value="Unassembled WGS sequence"/>
</dbReference>
<gene>
    <name evidence="5" type="ORF">S7711_05866</name>
</gene>
<comment type="subcellular location">
    <subcellularLocation>
        <location evidence="1">Mitochondrion</location>
    </subcellularLocation>
</comment>
<dbReference type="EMBL" id="KL648682">
    <property type="protein sequence ID" value="KEY65860.1"/>
    <property type="molecule type" value="Genomic_DNA"/>
</dbReference>
<dbReference type="OrthoDB" id="19619at2759"/>
<accession>A0A084AKN1</accession>
<keyword evidence="3" id="KW-0496">Mitochondrion</keyword>
<keyword evidence="6" id="KW-1185">Reference proteome</keyword>
<name>A0A084AKN1_STACB</name>
<feature type="compositionally biased region" description="Basic and acidic residues" evidence="4">
    <location>
        <begin position="350"/>
        <end position="361"/>
    </location>
</feature>
<dbReference type="Gene3D" id="3.10.450.240">
    <property type="match status" value="1"/>
</dbReference>
<dbReference type="GO" id="GO:0005739">
    <property type="term" value="C:mitochondrion"/>
    <property type="evidence" value="ECO:0007669"/>
    <property type="project" value="UniProtKB-SubCell"/>
</dbReference>
<sequence>MTSAKFLSRIASPARKEGSSSGLGQLASLLRFYHHWKLLITVAMPPASTRPLLASRSLWNPSLLRQDAARTWPLQTVRYVSRESMRNSMRRESQQAMKQGGAGVSIGEMRKESITEFYKNSGGPFFPCTFVSLPLSQVSTGQIPAYYFQRWKAWAADVLAVLSFKLRSMEGWTTRPRFKVRRGKIVPTGQALHREVMQAFAAGDKPTIQRLCVAAYANKLISTIEKRTPRERTRFEFVKYTRPLFYPKLMTYRLTDIADLGEQSLLEQAVVGISSTQKAWKEDAASGQVIAGTLKVQDKIEYVVLTRYTNAETFESGEWRVWGTTSGTTLEGYHAEVKSLEQEQASQAGWDKKDAQTKGRA</sequence>
<dbReference type="AlphaFoldDB" id="A0A084AKN1"/>
<evidence type="ECO:0000256" key="3">
    <source>
        <dbReference type="ARBA" id="ARBA00023128"/>
    </source>
</evidence>
<evidence type="ECO:0000256" key="4">
    <source>
        <dbReference type="SAM" id="MobiDB-lite"/>
    </source>
</evidence>
<evidence type="ECO:0000256" key="1">
    <source>
        <dbReference type="ARBA" id="ARBA00004173"/>
    </source>
</evidence>
<proteinExistence type="predicted"/>
<evidence type="ECO:0000313" key="5">
    <source>
        <dbReference type="EMBL" id="KEY65860.1"/>
    </source>
</evidence>
<dbReference type="HOGENOM" id="CLU_055139_2_0_1"/>
<dbReference type="PANTHER" id="PTHR28554:SF1">
    <property type="entry name" value="LARGE RIBOSOMAL SUBUNIT PROTEIN ML45"/>
    <property type="match status" value="1"/>
</dbReference>
<evidence type="ECO:0000256" key="2">
    <source>
        <dbReference type="ARBA" id="ARBA00022946"/>
    </source>
</evidence>
<reference evidence="5 6" key="1">
    <citation type="journal article" date="2014" name="BMC Genomics">
        <title>Comparative genome sequencing reveals chemotype-specific gene clusters in the toxigenic black mold Stachybotrys.</title>
        <authorList>
            <person name="Semeiks J."/>
            <person name="Borek D."/>
            <person name="Otwinowski Z."/>
            <person name="Grishin N.V."/>
        </authorList>
    </citation>
    <scope>NUCLEOTIDE SEQUENCE [LARGE SCALE GENOMIC DNA]</scope>
    <source>
        <strain evidence="6">CBS 109288 / IBT 7711</strain>
    </source>
</reference>
<protein>
    <submittedName>
        <fullName evidence="5">Uncharacterized protein</fullName>
    </submittedName>
</protein>
<dbReference type="PANTHER" id="PTHR28554">
    <property type="entry name" value="39S RIBOSOMAL PROTEIN L45, MITOCHONDRIAL"/>
    <property type="match status" value="1"/>
</dbReference>
<organism evidence="5 6">
    <name type="scientific">Stachybotrys chartarum (strain CBS 109288 / IBT 7711)</name>
    <name type="common">Toxic black mold</name>
    <name type="synonym">Stilbospora chartarum</name>
    <dbReference type="NCBI Taxonomy" id="1280523"/>
    <lineage>
        <taxon>Eukaryota</taxon>
        <taxon>Fungi</taxon>
        <taxon>Dikarya</taxon>
        <taxon>Ascomycota</taxon>
        <taxon>Pezizomycotina</taxon>
        <taxon>Sordariomycetes</taxon>
        <taxon>Hypocreomycetidae</taxon>
        <taxon>Hypocreales</taxon>
        <taxon>Stachybotryaceae</taxon>
        <taxon>Stachybotrys</taxon>
    </lineage>
</organism>
<evidence type="ECO:0000313" key="6">
    <source>
        <dbReference type="Proteomes" id="UP000028045"/>
    </source>
</evidence>
<feature type="region of interest" description="Disordered" evidence="4">
    <location>
        <begin position="342"/>
        <end position="361"/>
    </location>
</feature>
<keyword evidence="2" id="KW-0809">Transit peptide</keyword>
<dbReference type="InterPro" id="IPR051975">
    <property type="entry name" value="mtLSU_mL45"/>
</dbReference>